<keyword evidence="3" id="KW-1185">Reference proteome</keyword>
<dbReference type="Gene3D" id="3.30.700.10">
    <property type="entry name" value="Glycoprotein, Type 4 Pilin"/>
    <property type="match status" value="1"/>
</dbReference>
<dbReference type="PROSITE" id="PS00409">
    <property type="entry name" value="PROKAR_NTER_METHYL"/>
    <property type="match status" value="1"/>
</dbReference>
<dbReference type="RefSeq" id="WP_179237989.1">
    <property type="nucleotide sequence ID" value="NZ_JACBNQ010000008.1"/>
</dbReference>
<accession>A0A974GWH4</accession>
<name>A0A974GWH4_SEDHY</name>
<dbReference type="SUPFAM" id="SSF54523">
    <property type="entry name" value="Pili subunits"/>
    <property type="match status" value="1"/>
</dbReference>
<keyword evidence="1" id="KW-0812">Transmembrane</keyword>
<dbReference type="Pfam" id="PF07963">
    <property type="entry name" value="N_methyl"/>
    <property type="match status" value="1"/>
</dbReference>
<dbReference type="AlphaFoldDB" id="A0A974GWH4"/>
<dbReference type="EMBL" id="JACBNQ010000008">
    <property type="protein sequence ID" value="NYB74286.1"/>
    <property type="molecule type" value="Genomic_DNA"/>
</dbReference>
<dbReference type="InterPro" id="IPR045584">
    <property type="entry name" value="Pilin-like"/>
</dbReference>
<dbReference type="NCBIfam" id="TIGR02532">
    <property type="entry name" value="IV_pilin_GFxxxE"/>
    <property type="match status" value="1"/>
</dbReference>
<evidence type="ECO:0000313" key="3">
    <source>
        <dbReference type="Proteomes" id="UP000611629"/>
    </source>
</evidence>
<keyword evidence="1" id="KW-0472">Membrane</keyword>
<feature type="transmembrane region" description="Helical" evidence="1">
    <location>
        <begin position="6"/>
        <end position="26"/>
    </location>
</feature>
<reference evidence="2" key="1">
    <citation type="submission" date="2020-07" db="EMBL/GenBank/DDBJ databases">
        <title>Genomic analysis of a strain of Sedimentibacter Hydroxybenzoicus DSM7310.</title>
        <authorList>
            <person name="Ma S."/>
        </authorList>
    </citation>
    <scope>NUCLEOTIDE SEQUENCE</scope>
    <source>
        <strain evidence="2">DSM 7310</strain>
    </source>
</reference>
<organism evidence="2 3">
    <name type="scientific">Sedimentibacter hydroxybenzoicus DSM 7310</name>
    <dbReference type="NCBI Taxonomy" id="1123245"/>
    <lineage>
        <taxon>Bacteria</taxon>
        <taxon>Bacillati</taxon>
        <taxon>Bacillota</taxon>
        <taxon>Tissierellia</taxon>
        <taxon>Sedimentibacter</taxon>
    </lineage>
</organism>
<evidence type="ECO:0000313" key="2">
    <source>
        <dbReference type="EMBL" id="NYB74286.1"/>
    </source>
</evidence>
<gene>
    <name evidence="2" type="ORF">HZF24_09025</name>
</gene>
<sequence>MNKKGYTLIEIITVFSLIGILISLSIPKITNDFGYLDNSLEELLRDVRYIQTEVMKNPSNSYKISVDSIKHSYYIVNSRNNNKVLKSVKLKNRYTISYNGNGDLYFNSSGTPINPGTFEITDTRLNKSKKVTVVVATGRTIIVE</sequence>
<comment type="caution">
    <text evidence="2">The sequence shown here is derived from an EMBL/GenBank/DDBJ whole genome shotgun (WGS) entry which is preliminary data.</text>
</comment>
<keyword evidence="1" id="KW-1133">Transmembrane helix</keyword>
<protein>
    <submittedName>
        <fullName evidence="2">Prepilin-type N-terminal cleavage/methylation domain-containing protein</fullName>
    </submittedName>
</protein>
<evidence type="ECO:0000256" key="1">
    <source>
        <dbReference type="SAM" id="Phobius"/>
    </source>
</evidence>
<dbReference type="InterPro" id="IPR012902">
    <property type="entry name" value="N_methyl_site"/>
</dbReference>
<proteinExistence type="predicted"/>
<dbReference type="Proteomes" id="UP000611629">
    <property type="component" value="Unassembled WGS sequence"/>
</dbReference>